<dbReference type="GO" id="GO:0005737">
    <property type="term" value="C:cytoplasm"/>
    <property type="evidence" value="ECO:0007669"/>
    <property type="project" value="TreeGrafter"/>
</dbReference>
<organism evidence="4 5">
    <name type="scientific">Sorangium cellulosum</name>
    <name type="common">Polyangium cellulosum</name>
    <dbReference type="NCBI Taxonomy" id="56"/>
    <lineage>
        <taxon>Bacteria</taxon>
        <taxon>Pseudomonadati</taxon>
        <taxon>Myxococcota</taxon>
        <taxon>Polyangia</taxon>
        <taxon>Polyangiales</taxon>
        <taxon>Polyangiaceae</taxon>
        <taxon>Sorangium</taxon>
    </lineage>
</organism>
<dbReference type="SUPFAM" id="SSF51905">
    <property type="entry name" value="FAD/NAD(P)-binding domain"/>
    <property type="match status" value="1"/>
</dbReference>
<dbReference type="EMBL" id="JELY01002228">
    <property type="protein sequence ID" value="KYF53218.1"/>
    <property type="molecule type" value="Genomic_DNA"/>
</dbReference>
<dbReference type="AlphaFoldDB" id="A0A150PCJ8"/>
<gene>
    <name evidence="4" type="ORF">BE08_26355</name>
</gene>
<dbReference type="GO" id="GO:0016491">
    <property type="term" value="F:oxidoreductase activity"/>
    <property type="evidence" value="ECO:0007669"/>
    <property type="project" value="UniProtKB-KW"/>
</dbReference>
<keyword evidence="1" id="KW-0560">Oxidoreductase</keyword>
<evidence type="ECO:0000259" key="3">
    <source>
        <dbReference type="Pfam" id="PF01266"/>
    </source>
</evidence>
<feature type="domain" description="FAD dependent oxidoreductase" evidence="3">
    <location>
        <begin position="7"/>
        <end position="350"/>
    </location>
</feature>
<proteinExistence type="predicted"/>
<comment type="caution">
    <text evidence="4">The sequence shown here is derived from an EMBL/GenBank/DDBJ whole genome shotgun (WGS) entry which is preliminary data.</text>
</comment>
<dbReference type="PANTHER" id="PTHR13847:SF287">
    <property type="entry name" value="FAD-DEPENDENT OXIDOREDUCTASE DOMAIN-CONTAINING PROTEIN 1"/>
    <property type="match status" value="1"/>
</dbReference>
<dbReference type="InterPro" id="IPR006076">
    <property type="entry name" value="FAD-dep_OxRdtase"/>
</dbReference>
<dbReference type="SUPFAM" id="SSF54373">
    <property type="entry name" value="FAD-linked reductases, C-terminal domain"/>
    <property type="match status" value="1"/>
</dbReference>
<evidence type="ECO:0000256" key="1">
    <source>
        <dbReference type="ARBA" id="ARBA00023002"/>
    </source>
</evidence>
<keyword evidence="2" id="KW-1133">Transmembrane helix</keyword>
<accession>A0A150PCJ8</accession>
<dbReference type="InterPro" id="IPR036188">
    <property type="entry name" value="FAD/NAD-bd_sf"/>
</dbReference>
<dbReference type="Proteomes" id="UP000075420">
    <property type="component" value="Unassembled WGS sequence"/>
</dbReference>
<protein>
    <submittedName>
        <fullName evidence="4">FAD-dependent oxidoreductase</fullName>
    </submittedName>
</protein>
<name>A0A150PCJ8_SORCE</name>
<evidence type="ECO:0000313" key="4">
    <source>
        <dbReference type="EMBL" id="KYF53218.1"/>
    </source>
</evidence>
<sequence length="382" mass="41710">MRSEAEIVIVGAGIMGLAIAYNLARHHGITDVVVLDRGYLCGGASGRNGGGVRAQFSSEGNIRLMQESIRICRDFAREMKINVWFRQGGYLFLVRSEAGRRTLEKSVAVQNACGLGTRMLTANEARAIVPELSTEGVVAASYNPDDGVVFPWPFVWGYAERAQKLGVDIATFTDVLGFRTRGARIDAVVTDRGEIRTHKVVNAAGAWSPEVARLLGVELPNRPHRHEICSTEPLKPWLGPLVADLSNGLYFSQSMRGEIVGGISNEDVPEGLDMGSSHKFLALYARALVTACPLLGSVKVLRQWAGCYDLTPDQNPIVGAIDEVEHFYQASGFMGHGFMIAPVMGKLIAQHIAEGTSLPLFDRWNLRRFKEGRLLSEAMIIG</sequence>
<dbReference type="Gene3D" id="3.50.50.60">
    <property type="entry name" value="FAD/NAD(P)-binding domain"/>
    <property type="match status" value="1"/>
</dbReference>
<keyword evidence="2" id="KW-0812">Transmembrane</keyword>
<dbReference type="Pfam" id="PF01266">
    <property type="entry name" value="DAO"/>
    <property type="match status" value="1"/>
</dbReference>
<dbReference type="Gene3D" id="3.30.9.10">
    <property type="entry name" value="D-Amino Acid Oxidase, subunit A, domain 2"/>
    <property type="match status" value="1"/>
</dbReference>
<dbReference type="PANTHER" id="PTHR13847">
    <property type="entry name" value="SARCOSINE DEHYDROGENASE-RELATED"/>
    <property type="match status" value="1"/>
</dbReference>
<reference evidence="4 5" key="1">
    <citation type="submission" date="2014-02" db="EMBL/GenBank/DDBJ databases">
        <title>The small core and large imbalanced accessory genome model reveals a collaborative survival strategy of Sorangium cellulosum strains in nature.</title>
        <authorList>
            <person name="Han K."/>
            <person name="Peng R."/>
            <person name="Blom J."/>
            <person name="Li Y.-Z."/>
        </authorList>
    </citation>
    <scope>NUCLEOTIDE SEQUENCE [LARGE SCALE GENOMIC DNA]</scope>
    <source>
        <strain evidence="4 5">So0157-25</strain>
    </source>
</reference>
<keyword evidence="2" id="KW-0472">Membrane</keyword>
<evidence type="ECO:0000313" key="5">
    <source>
        <dbReference type="Proteomes" id="UP000075420"/>
    </source>
</evidence>
<feature type="transmembrane region" description="Helical" evidence="2">
    <location>
        <begin position="7"/>
        <end position="24"/>
    </location>
</feature>
<evidence type="ECO:0000256" key="2">
    <source>
        <dbReference type="SAM" id="Phobius"/>
    </source>
</evidence>